<dbReference type="OrthoDB" id="64867at2759"/>
<dbReference type="AlphaFoldDB" id="A0A5C3QPR8"/>
<dbReference type="PANTHER" id="PTHR23030">
    <property type="entry name" value="PCD6 INTERACTING PROTEIN-RELATED"/>
    <property type="match status" value="1"/>
</dbReference>
<dbReference type="InterPro" id="IPR004328">
    <property type="entry name" value="BRO1_dom"/>
</dbReference>
<dbReference type="STRING" id="1884261.A0A5C3QPR8"/>
<dbReference type="InterPro" id="IPR038499">
    <property type="entry name" value="BRO1_sf"/>
</dbReference>
<dbReference type="Pfam" id="PF13949">
    <property type="entry name" value="ALIX_LYPXL_bnd"/>
    <property type="match status" value="1"/>
</dbReference>
<feature type="region of interest" description="Disordered" evidence="2">
    <location>
        <begin position="751"/>
        <end position="823"/>
    </location>
</feature>
<keyword evidence="5" id="KW-1185">Reference proteome</keyword>
<protein>
    <submittedName>
        <fullName evidence="4">BRO1-like domain-containing protein</fullName>
    </submittedName>
</protein>
<dbReference type="Gene3D" id="1.20.120.560">
    <property type="entry name" value="alix/aip1 in complex with the ypdl late domain"/>
    <property type="match status" value="1"/>
</dbReference>
<proteinExistence type="inferred from homology"/>
<comment type="similarity">
    <text evidence="1">Belongs to the palA/RIM20 family.</text>
</comment>
<dbReference type="Proteomes" id="UP000305067">
    <property type="component" value="Unassembled WGS sequence"/>
</dbReference>
<evidence type="ECO:0000256" key="2">
    <source>
        <dbReference type="SAM" id="MobiDB-lite"/>
    </source>
</evidence>
<evidence type="ECO:0000259" key="3">
    <source>
        <dbReference type="PROSITE" id="PS51180"/>
    </source>
</evidence>
<name>A0A5C3QPR8_9AGAR</name>
<sequence>MPNQLAVPFKLTQEVDIKGALRRYINDSTDAHPDEFKSDLARWQTLRRDGVGGVVHVERVQAAQSYLAQLTFILTKLPSDVGLNISYTHAFQSKKAPDNLQSITFERAAAVFNLAALCSQLANAQDRSSEDGIKKAKEYYENAAGILGYLISDALPPLLGEANVPQDLSEPMIKSLEWLMLAQAQECAWQLVMSNSHRYKNGVIAKLSAQTAELYQKVTDVIEKAPFSVSQQFSKDWLPHIETKKLHFQAAAQFRKSVDDLDGNRYGEELGRLYVAQKHAKRGYDIGRSGGVAPTVVQDIRSLLETVQKNITRAERDNDLIYHEDVPDESNLAPIDLRNSLLCGPKVPPGLSNPKQLIGQEGFIMQGLLGWGAQEAISIYNHNKENFIDEQIVESTSTLDAALDRCLQELNLPASLDALERPIGLPPSLLHKAEEVRNEDGVYQIETWIESVQTLAKRVAAILDEAMDILDNEATEDENARLECDLQRPPSHEANKTLISKGERYRAMLEQATSSDASVRSKWDEWEHNIVELMADEDVLEASIPSSANQRSTSSGVATHRHARSLRALLETSEDLRRTRTQVVARAKRLAEADDISPVIARKATAFEQFTKVEPGMFEDVSDKALEKYDRFVQEVKATETSQEDLLEQLRARNMEFLRSRRDDPALKEREHALQSLDLAYHKYREIKKNLDEGTKFYNGLATILTEYKEECESWSRGRKLEIRSLVHAIQNPIPSKAEPTHVPIAESAHNGVEAPQSDSVEREQQDTRLPISPISPPPKKKPTTLKFDESDDWEELKLPAAPVKSPEKSRTSTRKKIAVPRS</sequence>
<dbReference type="Gene3D" id="1.20.140.50">
    <property type="entry name" value="alix/aip1 like domains"/>
    <property type="match status" value="1"/>
</dbReference>
<evidence type="ECO:0000313" key="4">
    <source>
        <dbReference type="EMBL" id="TFL03966.1"/>
    </source>
</evidence>
<dbReference type="EMBL" id="ML178819">
    <property type="protein sequence ID" value="TFL03966.1"/>
    <property type="molecule type" value="Genomic_DNA"/>
</dbReference>
<evidence type="ECO:0000313" key="5">
    <source>
        <dbReference type="Proteomes" id="UP000305067"/>
    </source>
</evidence>
<evidence type="ECO:0000256" key="1">
    <source>
        <dbReference type="ARBA" id="ARBA00038154"/>
    </source>
</evidence>
<dbReference type="SMART" id="SM01041">
    <property type="entry name" value="BRO1"/>
    <property type="match status" value="1"/>
</dbReference>
<dbReference type="GO" id="GO:0005768">
    <property type="term" value="C:endosome"/>
    <property type="evidence" value="ECO:0007669"/>
    <property type="project" value="TreeGrafter"/>
</dbReference>
<dbReference type="InterPro" id="IPR025304">
    <property type="entry name" value="ALIX_V_dom"/>
</dbReference>
<organism evidence="4 5">
    <name type="scientific">Pterulicium gracile</name>
    <dbReference type="NCBI Taxonomy" id="1884261"/>
    <lineage>
        <taxon>Eukaryota</taxon>
        <taxon>Fungi</taxon>
        <taxon>Dikarya</taxon>
        <taxon>Basidiomycota</taxon>
        <taxon>Agaricomycotina</taxon>
        <taxon>Agaricomycetes</taxon>
        <taxon>Agaricomycetidae</taxon>
        <taxon>Agaricales</taxon>
        <taxon>Pleurotineae</taxon>
        <taxon>Pterulaceae</taxon>
        <taxon>Pterulicium</taxon>
    </lineage>
</organism>
<feature type="compositionally biased region" description="Basic residues" evidence="2">
    <location>
        <begin position="812"/>
        <end position="823"/>
    </location>
</feature>
<dbReference type="PROSITE" id="PS51180">
    <property type="entry name" value="BRO1"/>
    <property type="match status" value="1"/>
</dbReference>
<reference evidence="4 5" key="1">
    <citation type="journal article" date="2019" name="Nat. Ecol. Evol.">
        <title>Megaphylogeny resolves global patterns of mushroom evolution.</title>
        <authorList>
            <person name="Varga T."/>
            <person name="Krizsan K."/>
            <person name="Foldi C."/>
            <person name="Dima B."/>
            <person name="Sanchez-Garcia M."/>
            <person name="Sanchez-Ramirez S."/>
            <person name="Szollosi G.J."/>
            <person name="Szarkandi J.G."/>
            <person name="Papp V."/>
            <person name="Albert L."/>
            <person name="Andreopoulos W."/>
            <person name="Angelini C."/>
            <person name="Antonin V."/>
            <person name="Barry K.W."/>
            <person name="Bougher N.L."/>
            <person name="Buchanan P."/>
            <person name="Buyck B."/>
            <person name="Bense V."/>
            <person name="Catcheside P."/>
            <person name="Chovatia M."/>
            <person name="Cooper J."/>
            <person name="Damon W."/>
            <person name="Desjardin D."/>
            <person name="Finy P."/>
            <person name="Geml J."/>
            <person name="Haridas S."/>
            <person name="Hughes K."/>
            <person name="Justo A."/>
            <person name="Karasinski D."/>
            <person name="Kautmanova I."/>
            <person name="Kiss B."/>
            <person name="Kocsube S."/>
            <person name="Kotiranta H."/>
            <person name="LaButti K.M."/>
            <person name="Lechner B.E."/>
            <person name="Liimatainen K."/>
            <person name="Lipzen A."/>
            <person name="Lukacs Z."/>
            <person name="Mihaltcheva S."/>
            <person name="Morgado L.N."/>
            <person name="Niskanen T."/>
            <person name="Noordeloos M.E."/>
            <person name="Ohm R.A."/>
            <person name="Ortiz-Santana B."/>
            <person name="Ovrebo C."/>
            <person name="Racz N."/>
            <person name="Riley R."/>
            <person name="Savchenko A."/>
            <person name="Shiryaev A."/>
            <person name="Soop K."/>
            <person name="Spirin V."/>
            <person name="Szebenyi C."/>
            <person name="Tomsovsky M."/>
            <person name="Tulloss R.E."/>
            <person name="Uehling J."/>
            <person name="Grigoriev I.V."/>
            <person name="Vagvolgyi C."/>
            <person name="Papp T."/>
            <person name="Martin F.M."/>
            <person name="Miettinen O."/>
            <person name="Hibbett D.S."/>
            <person name="Nagy L.G."/>
        </authorList>
    </citation>
    <scope>NUCLEOTIDE SEQUENCE [LARGE SCALE GENOMIC DNA]</scope>
    <source>
        <strain evidence="4 5">CBS 309.79</strain>
    </source>
</reference>
<accession>A0A5C3QPR8</accession>
<dbReference type="Gene3D" id="1.25.40.280">
    <property type="entry name" value="alix/aip1 like domains"/>
    <property type="match status" value="1"/>
</dbReference>
<feature type="domain" description="BRO1" evidence="3">
    <location>
        <begin position="3"/>
        <end position="403"/>
    </location>
</feature>
<dbReference type="PANTHER" id="PTHR23030:SF39">
    <property type="entry name" value="PROGRAMMED CELL DEATH 6-INTERACTING PROTEIN"/>
    <property type="match status" value="1"/>
</dbReference>
<gene>
    <name evidence="4" type="ORF">BDV98DRAFT_602455</name>
</gene>
<dbReference type="Pfam" id="PF03097">
    <property type="entry name" value="BRO1"/>
    <property type="match status" value="1"/>
</dbReference>